<dbReference type="PROSITE" id="PS51375">
    <property type="entry name" value="PPR"/>
    <property type="match status" value="6"/>
</dbReference>
<dbReference type="Proteomes" id="UP001642360">
    <property type="component" value="Unassembled WGS sequence"/>
</dbReference>
<name>A0ABC8TSE3_9AQUA</name>
<feature type="domain" description="DYW" evidence="4">
    <location>
        <begin position="580"/>
        <end position="672"/>
    </location>
</feature>
<dbReference type="Pfam" id="PF01535">
    <property type="entry name" value="PPR"/>
    <property type="match status" value="5"/>
</dbReference>
<dbReference type="InterPro" id="IPR002885">
    <property type="entry name" value="PPR_rpt"/>
</dbReference>
<dbReference type="EMBL" id="CAUOFW020005514">
    <property type="protein sequence ID" value="CAK9170530.1"/>
    <property type="molecule type" value="Genomic_DNA"/>
</dbReference>
<dbReference type="Pfam" id="PF14432">
    <property type="entry name" value="DYW_deaminase"/>
    <property type="match status" value="1"/>
</dbReference>
<gene>
    <name evidence="5" type="ORF">ILEXP_LOCUS40026</name>
</gene>
<feature type="repeat" description="PPR" evidence="3">
    <location>
        <begin position="261"/>
        <end position="295"/>
    </location>
</feature>
<protein>
    <recommendedName>
        <fullName evidence="4">DYW domain-containing protein</fullName>
    </recommendedName>
</protein>
<evidence type="ECO:0000256" key="1">
    <source>
        <dbReference type="ARBA" id="ARBA00006643"/>
    </source>
</evidence>
<evidence type="ECO:0000313" key="5">
    <source>
        <dbReference type="EMBL" id="CAK9170530.1"/>
    </source>
</evidence>
<proteinExistence type="inferred from homology"/>
<dbReference type="Pfam" id="PF13041">
    <property type="entry name" value="PPR_2"/>
    <property type="match status" value="3"/>
</dbReference>
<reference evidence="5 6" key="1">
    <citation type="submission" date="2024-02" db="EMBL/GenBank/DDBJ databases">
        <authorList>
            <person name="Vignale AGUSTIN F."/>
            <person name="Sosa J E."/>
            <person name="Modenutti C."/>
        </authorList>
    </citation>
    <scope>NUCLEOTIDE SEQUENCE [LARGE SCALE GENOMIC DNA]</scope>
</reference>
<evidence type="ECO:0000259" key="4">
    <source>
        <dbReference type="Pfam" id="PF14432"/>
    </source>
</evidence>
<dbReference type="PANTHER" id="PTHR47926">
    <property type="entry name" value="PENTATRICOPEPTIDE REPEAT-CONTAINING PROTEIN"/>
    <property type="match status" value="1"/>
</dbReference>
<comment type="similarity">
    <text evidence="1">Belongs to the PPR family. PCMP-H subfamily.</text>
</comment>
<dbReference type="FunFam" id="1.25.40.10:FF:000348">
    <property type="entry name" value="Pentatricopeptide repeat-containing protein chloroplastic"/>
    <property type="match status" value="1"/>
</dbReference>
<feature type="repeat" description="PPR" evidence="3">
    <location>
        <begin position="12"/>
        <end position="46"/>
    </location>
</feature>
<dbReference type="NCBIfam" id="TIGR00756">
    <property type="entry name" value="PPR"/>
    <property type="match status" value="7"/>
</dbReference>
<dbReference type="FunFam" id="1.25.40.10:FF:000366">
    <property type="entry name" value="Pentatricopeptide (PPR) repeat-containing protein"/>
    <property type="match status" value="1"/>
</dbReference>
<dbReference type="Gene3D" id="1.25.40.10">
    <property type="entry name" value="Tetratricopeptide repeat domain"/>
    <property type="match status" value="4"/>
</dbReference>
<feature type="repeat" description="PPR" evidence="3">
    <location>
        <begin position="116"/>
        <end position="150"/>
    </location>
</feature>
<keyword evidence="6" id="KW-1185">Reference proteome</keyword>
<dbReference type="InterPro" id="IPR032867">
    <property type="entry name" value="DYW_dom"/>
</dbReference>
<keyword evidence="2" id="KW-0677">Repeat</keyword>
<dbReference type="InterPro" id="IPR046960">
    <property type="entry name" value="PPR_At4g14850-like_plant"/>
</dbReference>
<evidence type="ECO:0000256" key="2">
    <source>
        <dbReference type="ARBA" id="ARBA00022737"/>
    </source>
</evidence>
<sequence length="672" mass="74358">MFDEMSQRGVGDVVSWNSIIAAYVQTGDPATALKMFDRMTGQGDFRLLPDAVSLVNILPACASVGAWLRGKQVHGYAVRSGLFGDVFVGNAIVDMYAKCGSMDKANNVFEQMKVKDVVSWNAMVTGYSQIGRFEDALGLFEDMREKEILLDVVTWSAVIAGYAQRGRGYEALDVFRQMRIRGSQPNAVTLVSLLSACASVGALLLGKETHCYAIKCLLYLDGNDSGDDLMVINAIIDMYAKCKCPKIAHSMFGSVAPKDRNVVTWTIMIGGYAQHGEANDALELFSQMLKHKSSLIPNAFTISCALMACARLGALRMGRQIHAYVLRNQYESTMLFVANCLIDMYGKSGDVDGARVVFDNMYQRNSVSWTSLMTGYGMHGRGEEALQVFDEMKKTGLPIDGVTFVVVLYACSHSGLVNQGIKYFNSMKTEFRVDPGVEHYACMVDLLGRSGRLDQAMKLIKGMPMEPNPIVWVALLSACRTHANVELGEYAAGQLLELESENDGSYTLLSNIYANARRWKDVARIRSLMKHTGIKKRPGCSWVQGKKGTATFFVGDRSHPQSEQIYDTLGDLIDRIKAIGYVPETSFALHDVDDEEKGDLLFEHSEKLALAYGILISAPGVPIRITKNLRVCGDCHIAITYISQIIEHEIILRDSSRFHHFKNGSCSCRGYW</sequence>
<comment type="caution">
    <text evidence="5">The sequence shown here is derived from an EMBL/GenBank/DDBJ whole genome shotgun (WGS) entry which is preliminary data.</text>
</comment>
<dbReference type="FunFam" id="1.25.40.10:FF:000031">
    <property type="entry name" value="Pentatricopeptide repeat-containing protein mitochondrial"/>
    <property type="match status" value="1"/>
</dbReference>
<evidence type="ECO:0000313" key="6">
    <source>
        <dbReference type="Proteomes" id="UP001642360"/>
    </source>
</evidence>
<dbReference type="PANTHER" id="PTHR47926:SF445">
    <property type="entry name" value="DYW DOMAIN-CONTAINING PROTEIN"/>
    <property type="match status" value="1"/>
</dbReference>
<feature type="repeat" description="PPR" evidence="3">
    <location>
        <begin position="365"/>
        <end position="399"/>
    </location>
</feature>
<organism evidence="5 6">
    <name type="scientific">Ilex paraguariensis</name>
    <name type="common">yerba mate</name>
    <dbReference type="NCBI Taxonomy" id="185542"/>
    <lineage>
        <taxon>Eukaryota</taxon>
        <taxon>Viridiplantae</taxon>
        <taxon>Streptophyta</taxon>
        <taxon>Embryophyta</taxon>
        <taxon>Tracheophyta</taxon>
        <taxon>Spermatophyta</taxon>
        <taxon>Magnoliopsida</taxon>
        <taxon>eudicotyledons</taxon>
        <taxon>Gunneridae</taxon>
        <taxon>Pentapetalae</taxon>
        <taxon>asterids</taxon>
        <taxon>campanulids</taxon>
        <taxon>Aquifoliales</taxon>
        <taxon>Aquifoliaceae</taxon>
        <taxon>Ilex</taxon>
    </lineage>
</organism>
<dbReference type="InterPro" id="IPR046849">
    <property type="entry name" value="E2_motif"/>
</dbReference>
<dbReference type="InterPro" id="IPR046848">
    <property type="entry name" value="E_motif"/>
</dbReference>
<feature type="repeat" description="PPR" evidence="3">
    <location>
        <begin position="151"/>
        <end position="185"/>
    </location>
</feature>
<feature type="repeat" description="PPR" evidence="3">
    <location>
        <begin position="85"/>
        <end position="115"/>
    </location>
</feature>
<evidence type="ECO:0000256" key="3">
    <source>
        <dbReference type="PROSITE-ProRule" id="PRU00708"/>
    </source>
</evidence>
<accession>A0ABC8TSE3</accession>
<dbReference type="AlphaFoldDB" id="A0ABC8TSE3"/>
<dbReference type="Pfam" id="PF20431">
    <property type="entry name" value="E_motif"/>
    <property type="match status" value="1"/>
</dbReference>
<dbReference type="Pfam" id="PF20430">
    <property type="entry name" value="Eplus_motif"/>
    <property type="match status" value="1"/>
</dbReference>
<dbReference type="InterPro" id="IPR011990">
    <property type="entry name" value="TPR-like_helical_dom_sf"/>
</dbReference>